<name>A0A1B1N4B5_9BACL</name>
<proteinExistence type="predicted"/>
<feature type="transmembrane region" description="Helical" evidence="1">
    <location>
        <begin position="174"/>
        <end position="192"/>
    </location>
</feature>
<evidence type="ECO:0000256" key="1">
    <source>
        <dbReference type="SAM" id="Phobius"/>
    </source>
</evidence>
<keyword evidence="1" id="KW-0472">Membrane</keyword>
<gene>
    <name evidence="2" type="ORF">AWM70_18215</name>
</gene>
<dbReference type="Proteomes" id="UP000092573">
    <property type="component" value="Chromosome"/>
</dbReference>
<dbReference type="EMBL" id="CP014167">
    <property type="protein sequence ID" value="ANS76280.1"/>
    <property type="molecule type" value="Genomic_DNA"/>
</dbReference>
<dbReference type="RefSeq" id="WP_068698772.1">
    <property type="nucleotide sequence ID" value="NZ_CP014167.1"/>
</dbReference>
<evidence type="ECO:0000313" key="3">
    <source>
        <dbReference type="Proteomes" id="UP000092573"/>
    </source>
</evidence>
<feature type="transmembrane region" description="Helical" evidence="1">
    <location>
        <begin position="149"/>
        <end position="167"/>
    </location>
</feature>
<dbReference type="CDD" id="cd21809">
    <property type="entry name" value="ABC-2_lan_permease-like"/>
    <property type="match status" value="1"/>
</dbReference>
<organism evidence="2 3">
    <name type="scientific">Paenibacillus yonginensis</name>
    <dbReference type="NCBI Taxonomy" id="1462996"/>
    <lineage>
        <taxon>Bacteria</taxon>
        <taxon>Bacillati</taxon>
        <taxon>Bacillota</taxon>
        <taxon>Bacilli</taxon>
        <taxon>Bacillales</taxon>
        <taxon>Paenibacillaceae</taxon>
        <taxon>Paenibacillus</taxon>
    </lineage>
</organism>
<feature type="transmembrane region" description="Helical" evidence="1">
    <location>
        <begin position="108"/>
        <end position="129"/>
    </location>
</feature>
<accession>A0A1B1N4B5</accession>
<keyword evidence="3" id="KW-1185">Reference proteome</keyword>
<feature type="transmembrane region" description="Helical" evidence="1">
    <location>
        <begin position="212"/>
        <end position="232"/>
    </location>
</feature>
<feature type="transmembrane region" description="Helical" evidence="1">
    <location>
        <begin position="61"/>
        <end position="83"/>
    </location>
</feature>
<dbReference type="AlphaFoldDB" id="A0A1B1N4B5"/>
<keyword evidence="1" id="KW-0812">Transmembrane</keyword>
<protein>
    <submittedName>
        <fullName evidence="2">Permease</fullName>
    </submittedName>
</protein>
<feature type="transmembrane region" description="Helical" evidence="1">
    <location>
        <begin position="20"/>
        <end position="41"/>
    </location>
</feature>
<dbReference type="KEGG" id="pyg:AWM70_18215"/>
<dbReference type="STRING" id="1462996.AWM70_18215"/>
<dbReference type="OrthoDB" id="3190532at2"/>
<keyword evidence="1" id="KW-1133">Transmembrane helix</keyword>
<reference evidence="2 3" key="1">
    <citation type="submission" date="2016-01" db="EMBL/GenBank/DDBJ databases">
        <title>Complete Genome Sequence of Paenibacillus yonginensis DCY84, a novel Plant Growth-Promoting Bacteria with Elicitation of Induced Systemic Resistance.</title>
        <authorList>
            <person name="Kim Y.J."/>
            <person name="Yang D.C."/>
            <person name="Sukweenadhi J."/>
        </authorList>
    </citation>
    <scope>NUCLEOTIDE SEQUENCE [LARGE SCALE GENOMIC DNA]</scope>
    <source>
        <strain evidence="2 3">DCY84</strain>
    </source>
</reference>
<sequence length="238" mass="26310">MMLRALSADFLKIRGKGIWLLIVIAPLGLIAMQALNYGLRYDFMMKSYEGRLWEGLVMDNLFPFVPLALFLGATLVSSLLAGIEHQLSSWKQLLALPISRTAVFSAKYVLSVLLLAVSCLLLTLGTAVLGRVLGFPHELPYQELFTLSFWPLIGSLPLIAFQLWLSLTLKNQSLPVFLGIAMALGSLFTGNLGEYFPLNWPSMTLQSEHSGFYLGMGTGLGLLIMLLGLLHFTRKDVD</sequence>
<evidence type="ECO:0000313" key="2">
    <source>
        <dbReference type="EMBL" id="ANS76280.1"/>
    </source>
</evidence>
<dbReference type="Pfam" id="PF12730">
    <property type="entry name" value="ABC2_membrane_4"/>
    <property type="match status" value="1"/>
</dbReference>